<protein>
    <submittedName>
        <fullName evidence="1">Uncharacterized protein</fullName>
    </submittedName>
</protein>
<reference evidence="1 2" key="1">
    <citation type="submission" date="2017-09" db="EMBL/GenBank/DDBJ databases">
        <title>Depth-based differentiation of microbial function through sediment-hosted aquifers and enrichment of novel symbionts in the deep terrestrial subsurface.</title>
        <authorList>
            <person name="Probst A.J."/>
            <person name="Ladd B."/>
            <person name="Jarett J.K."/>
            <person name="Geller-Mcgrath D.E."/>
            <person name="Sieber C.M."/>
            <person name="Emerson J.B."/>
            <person name="Anantharaman K."/>
            <person name="Thomas B.C."/>
            <person name="Malmstrom R."/>
            <person name="Stieglmeier M."/>
            <person name="Klingl A."/>
            <person name="Woyke T."/>
            <person name="Ryan C.M."/>
            <person name="Banfield J.F."/>
        </authorList>
    </citation>
    <scope>NUCLEOTIDE SEQUENCE [LARGE SCALE GENOMIC DNA]</scope>
    <source>
        <strain evidence="1">CG22_combo_CG10-13_8_21_14_all_01_47_9</strain>
    </source>
</reference>
<comment type="caution">
    <text evidence="1">The sequence shown here is derived from an EMBL/GenBank/DDBJ whole genome shotgun (WGS) entry which is preliminary data.</text>
</comment>
<name>A0A2H0E0X3_9BACT</name>
<dbReference type="AlphaFoldDB" id="A0A2H0E0X3"/>
<evidence type="ECO:0000313" key="2">
    <source>
        <dbReference type="Proteomes" id="UP000229981"/>
    </source>
</evidence>
<gene>
    <name evidence="1" type="ORF">COW80_02410</name>
</gene>
<sequence length="79" mass="9210">MQAEIHVRVVDCPEKDNCVIYHRLFKGCRRPRAMRRRETVDHALVWAGQPEESCTQADNPFHGGAVQLTRQIFKGRTYK</sequence>
<organism evidence="1 2">
    <name type="scientific">Candidatus Beckwithbacteria bacterium CG22_combo_CG10-13_8_21_14_all_01_47_9</name>
    <dbReference type="NCBI Taxonomy" id="1974496"/>
    <lineage>
        <taxon>Bacteria</taxon>
        <taxon>Candidatus Beckwithiibacteriota</taxon>
    </lineage>
</organism>
<dbReference type="EMBL" id="PCTU01000062">
    <property type="protein sequence ID" value="PIP88057.1"/>
    <property type="molecule type" value="Genomic_DNA"/>
</dbReference>
<evidence type="ECO:0000313" key="1">
    <source>
        <dbReference type="EMBL" id="PIP88057.1"/>
    </source>
</evidence>
<proteinExistence type="predicted"/>
<dbReference type="Proteomes" id="UP000229981">
    <property type="component" value="Unassembled WGS sequence"/>
</dbReference>
<accession>A0A2H0E0X3</accession>